<accession>A0AAV9XUB8</accession>
<organism evidence="1 2">
    <name type="scientific">Cryptosporidium xiaoi</name>
    <dbReference type="NCBI Taxonomy" id="659607"/>
    <lineage>
        <taxon>Eukaryota</taxon>
        <taxon>Sar</taxon>
        <taxon>Alveolata</taxon>
        <taxon>Apicomplexa</taxon>
        <taxon>Conoidasida</taxon>
        <taxon>Coccidia</taxon>
        <taxon>Eucoccidiorida</taxon>
        <taxon>Eimeriorina</taxon>
        <taxon>Cryptosporidiidae</taxon>
        <taxon>Cryptosporidium</taxon>
    </lineage>
</organism>
<keyword evidence="2" id="KW-1185">Reference proteome</keyword>
<evidence type="ECO:0000313" key="2">
    <source>
        <dbReference type="Proteomes" id="UP001311799"/>
    </source>
</evidence>
<dbReference type="Proteomes" id="UP001311799">
    <property type="component" value="Unassembled WGS sequence"/>
</dbReference>
<sequence>MVGSEFVFTFDEIRRLVLEKTKNSKDYLPKIEFLEHICSYSTPAISVTSSVEEGEGAYFDTLIVPALPRSLKTERNLKNLYCRFSYSNKPCSISPPTHYGILNDIFKYNVPKEIKMYADRFCLRKLIDYSLGAPESDIPDILISTAISLSDNGELISNDYIHLIPINIKEGFPSVGFQFETFLTRSEIEIGPNPLAALRLVDSCLVIDQISIGDFKLIRRCEIDAVRRSHVFGPSSHRTEQDKYRSTLNCENWTEKIIENPSDNVEKRLNPPVRLIISDNLKSSKIVPEDRVEIKSISCRNTHNFSWTSVYFQMLLGCTSTLIRGCHNRGFFQRGSISSYHISRVKEYSDKESPYSLKCFGEDLLENCNLDKNSLAIAFSEVILGYICDDLIKNKISDFIYSSEGPGNYFVNITLRKRDQELVFKLLDKKDKFPDISGPINNWVSYCSET</sequence>
<dbReference type="AlphaFoldDB" id="A0AAV9XUB8"/>
<protein>
    <submittedName>
        <fullName evidence="1">Uncharacterized protein</fullName>
    </submittedName>
</protein>
<proteinExistence type="predicted"/>
<name>A0AAV9XUB8_9CRYT</name>
<comment type="caution">
    <text evidence="1">The sequence shown here is derived from an EMBL/GenBank/DDBJ whole genome shotgun (WGS) entry which is preliminary data.</text>
</comment>
<gene>
    <name evidence="1" type="ORF">RS030_6867</name>
</gene>
<dbReference type="EMBL" id="JAWDEY010000034">
    <property type="protein sequence ID" value="KAK6588345.1"/>
    <property type="molecule type" value="Genomic_DNA"/>
</dbReference>
<reference evidence="1 2" key="1">
    <citation type="submission" date="2023-10" db="EMBL/GenBank/DDBJ databases">
        <title>Comparative genomics analysis reveals potential genetic determinants of host preference in Cryptosporidium xiaoi.</title>
        <authorList>
            <person name="Xiao L."/>
            <person name="Li J."/>
        </authorList>
    </citation>
    <scope>NUCLEOTIDE SEQUENCE [LARGE SCALE GENOMIC DNA]</scope>
    <source>
        <strain evidence="1 2">52996</strain>
    </source>
</reference>
<evidence type="ECO:0000313" key="1">
    <source>
        <dbReference type="EMBL" id="KAK6588345.1"/>
    </source>
</evidence>